<evidence type="ECO:0000256" key="4">
    <source>
        <dbReference type="HAMAP-Rule" id="MF_00434"/>
    </source>
</evidence>
<evidence type="ECO:0000256" key="2">
    <source>
        <dbReference type="ARBA" id="ARBA00006472"/>
    </source>
</evidence>
<evidence type="ECO:0000313" key="5">
    <source>
        <dbReference type="EMBL" id="KAA2217393.1"/>
    </source>
</evidence>
<dbReference type="PANTHER" id="PTHR12599">
    <property type="entry name" value="PTERIN-4-ALPHA-CARBINOLAMINE DEHYDRATASE"/>
    <property type="match status" value="1"/>
</dbReference>
<evidence type="ECO:0000256" key="1">
    <source>
        <dbReference type="ARBA" id="ARBA00001554"/>
    </source>
</evidence>
<proteinExistence type="inferred from homology"/>
<dbReference type="CDD" id="cd00914">
    <property type="entry name" value="PCD_DCoH_subfamily_b"/>
    <property type="match status" value="1"/>
</dbReference>
<dbReference type="Proteomes" id="UP000323188">
    <property type="component" value="Unassembled WGS sequence"/>
</dbReference>
<name>A0A5B2TT70_9FLAO</name>
<keyword evidence="3 4" id="KW-0456">Lyase</keyword>
<dbReference type="EC" id="4.2.1.96" evidence="4"/>
<dbReference type="InterPro" id="IPR036428">
    <property type="entry name" value="PCD_sf"/>
</dbReference>
<dbReference type="Gene3D" id="3.30.1360.20">
    <property type="entry name" value="Transcriptional coactivator/pterin dehydratase"/>
    <property type="match status" value="1"/>
</dbReference>
<gene>
    <name evidence="5" type="ORF">F0361_15715</name>
</gene>
<dbReference type="AlphaFoldDB" id="A0A5B2TT70"/>
<dbReference type="InterPro" id="IPR001533">
    <property type="entry name" value="Pterin_deHydtase"/>
</dbReference>
<protein>
    <recommendedName>
        <fullName evidence="4">Putative pterin-4-alpha-carbinolamine dehydratase</fullName>
        <shortName evidence="4">PHS</shortName>
        <ecNumber evidence="4">4.2.1.96</ecNumber>
    </recommendedName>
    <alternativeName>
        <fullName evidence="4">4-alpha-hydroxy-tetrahydropterin dehydratase</fullName>
    </alternativeName>
    <alternativeName>
        <fullName evidence="4">Pterin carbinolamine dehydratase</fullName>
        <shortName evidence="4">PCD</shortName>
    </alternativeName>
</protein>
<dbReference type="RefSeq" id="WP_154920037.1">
    <property type="nucleotide sequence ID" value="NZ_VUOE01000002.1"/>
</dbReference>
<accession>A0A5B2TT70</accession>
<dbReference type="HAMAP" id="MF_00434">
    <property type="entry name" value="Pterin_4_alpha"/>
    <property type="match status" value="1"/>
</dbReference>
<dbReference type="EMBL" id="VUOE01000002">
    <property type="protein sequence ID" value="KAA2217393.1"/>
    <property type="molecule type" value="Genomic_DNA"/>
</dbReference>
<dbReference type="GO" id="GO:0008124">
    <property type="term" value="F:4-alpha-hydroxytetrahydrobiopterin dehydratase activity"/>
    <property type="evidence" value="ECO:0007669"/>
    <property type="project" value="UniProtKB-UniRule"/>
</dbReference>
<dbReference type="GO" id="GO:0006729">
    <property type="term" value="P:tetrahydrobiopterin biosynthetic process"/>
    <property type="evidence" value="ECO:0007669"/>
    <property type="project" value="InterPro"/>
</dbReference>
<dbReference type="NCBIfam" id="NF002018">
    <property type="entry name" value="PRK00823.1-3"/>
    <property type="match status" value="1"/>
</dbReference>
<evidence type="ECO:0000256" key="3">
    <source>
        <dbReference type="ARBA" id="ARBA00023239"/>
    </source>
</evidence>
<dbReference type="PANTHER" id="PTHR12599:SF0">
    <property type="entry name" value="PTERIN-4-ALPHA-CARBINOLAMINE DEHYDRATASE"/>
    <property type="match status" value="1"/>
</dbReference>
<organism evidence="5 6">
    <name type="scientific">Maribacter flavus</name>
    <dbReference type="NCBI Taxonomy" id="1658664"/>
    <lineage>
        <taxon>Bacteria</taxon>
        <taxon>Pseudomonadati</taxon>
        <taxon>Bacteroidota</taxon>
        <taxon>Flavobacteriia</taxon>
        <taxon>Flavobacteriales</taxon>
        <taxon>Flavobacteriaceae</taxon>
        <taxon>Maribacter</taxon>
    </lineage>
</organism>
<dbReference type="SUPFAM" id="SSF55248">
    <property type="entry name" value="PCD-like"/>
    <property type="match status" value="1"/>
</dbReference>
<reference evidence="5 6" key="1">
    <citation type="submission" date="2019-09" db="EMBL/GenBank/DDBJ databases">
        <authorList>
            <person name="Khan S.A."/>
            <person name="Jeon C.O."/>
            <person name="Chun B.H."/>
            <person name="Jeong S.E."/>
        </authorList>
    </citation>
    <scope>NUCLEOTIDE SEQUENCE [LARGE SCALE GENOMIC DNA]</scope>
    <source>
        <strain evidence="5 6">KCTC 42508</strain>
    </source>
</reference>
<comment type="catalytic activity">
    <reaction evidence="1 4">
        <text>(4aS,6R)-4a-hydroxy-L-erythro-5,6,7,8-tetrahydrobiopterin = (6R)-L-erythro-6,7-dihydrobiopterin + H2O</text>
        <dbReference type="Rhea" id="RHEA:11920"/>
        <dbReference type="ChEBI" id="CHEBI:15377"/>
        <dbReference type="ChEBI" id="CHEBI:15642"/>
        <dbReference type="ChEBI" id="CHEBI:43120"/>
        <dbReference type="EC" id="4.2.1.96"/>
    </reaction>
</comment>
<comment type="similarity">
    <text evidence="2 4">Belongs to the pterin-4-alpha-carbinolamine dehydratase family.</text>
</comment>
<sequence length="99" mass="11540">MKKEVTVYKGTEIQSQLDQHELSPKWRIKGDSIVRNLEFKNFVEAFGFMSRIAILAEKKNHHPEWFNVYHKVDITLTSHDFGGVSNMDIDFAKTIESQL</sequence>
<comment type="caution">
    <text evidence="5">The sequence shown here is derived from an EMBL/GenBank/DDBJ whole genome shotgun (WGS) entry which is preliminary data.</text>
</comment>
<evidence type="ECO:0000313" key="6">
    <source>
        <dbReference type="Proteomes" id="UP000323188"/>
    </source>
</evidence>
<dbReference type="Pfam" id="PF01329">
    <property type="entry name" value="Pterin_4a"/>
    <property type="match status" value="1"/>
</dbReference>